<keyword evidence="3" id="KW-1185">Reference proteome</keyword>
<gene>
    <name evidence="2" type="ORF">ILEXP_LOCUS21635</name>
</gene>
<evidence type="ECO:0000313" key="3">
    <source>
        <dbReference type="Proteomes" id="UP001642360"/>
    </source>
</evidence>
<reference evidence="2 3" key="1">
    <citation type="submission" date="2024-02" db="EMBL/GenBank/DDBJ databases">
        <authorList>
            <person name="Vignale AGUSTIN F."/>
            <person name="Sosa J E."/>
            <person name="Modenutti C."/>
        </authorList>
    </citation>
    <scope>NUCLEOTIDE SEQUENCE [LARGE SCALE GENOMIC DNA]</scope>
</reference>
<accession>A0ABC8S859</accession>
<protein>
    <submittedName>
        <fullName evidence="2">Uncharacterized protein</fullName>
    </submittedName>
</protein>
<feature type="region of interest" description="Disordered" evidence="1">
    <location>
        <begin position="35"/>
        <end position="80"/>
    </location>
</feature>
<comment type="caution">
    <text evidence="2">The sequence shown here is derived from an EMBL/GenBank/DDBJ whole genome shotgun (WGS) entry which is preliminary data.</text>
</comment>
<evidence type="ECO:0000313" key="2">
    <source>
        <dbReference type="EMBL" id="CAK9153391.1"/>
    </source>
</evidence>
<dbReference type="Proteomes" id="UP001642360">
    <property type="component" value="Unassembled WGS sequence"/>
</dbReference>
<dbReference type="AlphaFoldDB" id="A0ABC8S859"/>
<proteinExistence type="predicted"/>
<name>A0ABC8S859_9AQUA</name>
<dbReference type="EMBL" id="CAUOFW020002389">
    <property type="protein sequence ID" value="CAK9153391.1"/>
    <property type="molecule type" value="Genomic_DNA"/>
</dbReference>
<organism evidence="2 3">
    <name type="scientific">Ilex paraguariensis</name>
    <name type="common">yerba mate</name>
    <dbReference type="NCBI Taxonomy" id="185542"/>
    <lineage>
        <taxon>Eukaryota</taxon>
        <taxon>Viridiplantae</taxon>
        <taxon>Streptophyta</taxon>
        <taxon>Embryophyta</taxon>
        <taxon>Tracheophyta</taxon>
        <taxon>Spermatophyta</taxon>
        <taxon>Magnoliopsida</taxon>
        <taxon>eudicotyledons</taxon>
        <taxon>Gunneridae</taxon>
        <taxon>Pentapetalae</taxon>
        <taxon>asterids</taxon>
        <taxon>campanulids</taxon>
        <taxon>Aquifoliales</taxon>
        <taxon>Aquifoliaceae</taxon>
        <taxon>Ilex</taxon>
    </lineage>
</organism>
<evidence type="ECO:0000256" key="1">
    <source>
        <dbReference type="SAM" id="MobiDB-lite"/>
    </source>
</evidence>
<sequence length="80" mass="9125">MAQASSFIPNTFLLMPTSKPHHLRNIIVCATPKRPVLRSKPPQTNRILHTSGEEKMKNEKVSTRKEKNKSEAADEHYAEK</sequence>
<feature type="compositionally biased region" description="Basic and acidic residues" evidence="1">
    <location>
        <begin position="51"/>
        <end position="80"/>
    </location>
</feature>